<keyword evidence="2" id="KW-0378">Hydrolase</keyword>
<dbReference type="UniPathway" id="UPA00848">
    <property type="reaction ID" value="UER00151"/>
</dbReference>
<dbReference type="Gene3D" id="3.30.1130.10">
    <property type="match status" value="1"/>
</dbReference>
<dbReference type="GO" id="GO:0016787">
    <property type="term" value="F:hydrolase activity"/>
    <property type="evidence" value="ECO:0007669"/>
    <property type="project" value="UniProtKB-KW"/>
</dbReference>
<name>A0A542DF04_AMYCI</name>
<dbReference type="InterPro" id="IPR020602">
    <property type="entry name" value="GTP_CycHdrlase_I_dom"/>
</dbReference>
<keyword evidence="3" id="KW-1185">Reference proteome</keyword>
<organism evidence="2 3">
    <name type="scientific">Amycolatopsis cihanbeyliensis</name>
    <dbReference type="NCBI Taxonomy" id="1128664"/>
    <lineage>
        <taxon>Bacteria</taxon>
        <taxon>Bacillati</taxon>
        <taxon>Actinomycetota</taxon>
        <taxon>Actinomycetes</taxon>
        <taxon>Pseudonocardiales</taxon>
        <taxon>Pseudonocardiaceae</taxon>
        <taxon>Amycolatopsis</taxon>
    </lineage>
</organism>
<dbReference type="Proteomes" id="UP000320876">
    <property type="component" value="Unassembled WGS sequence"/>
</dbReference>
<accession>A0A542DF04</accession>
<gene>
    <name evidence="2" type="ORF">FB471_1372</name>
</gene>
<reference evidence="2 3" key="1">
    <citation type="submission" date="2019-06" db="EMBL/GenBank/DDBJ databases">
        <title>Sequencing the genomes of 1000 actinobacteria strains.</title>
        <authorList>
            <person name="Klenk H.-P."/>
        </authorList>
    </citation>
    <scope>NUCLEOTIDE SEQUENCE [LARGE SCALE GENOMIC DNA]</scope>
    <source>
        <strain evidence="2 3">DSM 45679</strain>
    </source>
</reference>
<evidence type="ECO:0000313" key="2">
    <source>
        <dbReference type="EMBL" id="TQJ01668.1"/>
    </source>
</evidence>
<protein>
    <submittedName>
        <fullName evidence="2">GTP cyclohydrolase I-like protein</fullName>
    </submittedName>
</protein>
<evidence type="ECO:0000259" key="1">
    <source>
        <dbReference type="Pfam" id="PF01227"/>
    </source>
</evidence>
<feature type="domain" description="GTP cyclohydrolase I" evidence="1">
    <location>
        <begin position="3"/>
        <end position="62"/>
    </location>
</feature>
<dbReference type="InterPro" id="IPR043133">
    <property type="entry name" value="GTP-CH-I_C/QueF"/>
</dbReference>
<dbReference type="EMBL" id="VFML01000001">
    <property type="protein sequence ID" value="TQJ01668.1"/>
    <property type="molecule type" value="Genomic_DNA"/>
</dbReference>
<sequence>MRTFTGTVACLPIAGVPVVGLFRLSRLLGPCARRLEVQERLTWQVAEALDAHFKVEGAAVLALWADLMWRSDGVVDGVAATSADGVAVLADAVEGAVAGELWAEFDGDLLSEGEKVADVYGGVVGRRGGCVCLSTAISCLIRLCRGAVLVVGVVASRVGSGRCPSGRPRRTAVTVLGPETSALFVVGNL</sequence>
<dbReference type="AlphaFoldDB" id="A0A542DF04"/>
<dbReference type="Pfam" id="PF01227">
    <property type="entry name" value="GTP_cyclohydroI"/>
    <property type="match status" value="1"/>
</dbReference>
<comment type="caution">
    <text evidence="2">The sequence shown here is derived from an EMBL/GenBank/DDBJ whole genome shotgun (WGS) entry which is preliminary data.</text>
</comment>
<evidence type="ECO:0000313" key="3">
    <source>
        <dbReference type="Proteomes" id="UP000320876"/>
    </source>
</evidence>
<proteinExistence type="predicted"/>
<dbReference type="SUPFAM" id="SSF55620">
    <property type="entry name" value="Tetrahydrobiopterin biosynthesis enzymes-like"/>
    <property type="match status" value="1"/>
</dbReference>
<dbReference type="OrthoDB" id="9801207at2"/>